<evidence type="ECO:0000259" key="4">
    <source>
        <dbReference type="Pfam" id="PF24981"/>
    </source>
</evidence>
<evidence type="ECO:0000313" key="5">
    <source>
        <dbReference type="EMBL" id="MDD9205579.1"/>
    </source>
</evidence>
<keyword evidence="6" id="KW-1185">Reference proteome</keyword>
<organism evidence="5 6">
    <name type="scientific">Georgenia halotolerans</name>
    <dbReference type="NCBI Taxonomy" id="3028317"/>
    <lineage>
        <taxon>Bacteria</taxon>
        <taxon>Bacillati</taxon>
        <taxon>Actinomycetota</taxon>
        <taxon>Actinomycetes</taxon>
        <taxon>Micrococcales</taxon>
        <taxon>Bogoriellaceae</taxon>
        <taxon>Georgenia</taxon>
    </lineage>
</organism>
<keyword evidence="1" id="KW-0880">Kelch repeat</keyword>
<dbReference type="PANTHER" id="PTHR45632">
    <property type="entry name" value="LD33804P"/>
    <property type="match status" value="1"/>
</dbReference>
<feature type="domain" description="Attractin/MKLN-like beta-propeller" evidence="4">
    <location>
        <begin position="176"/>
        <end position="376"/>
    </location>
</feature>
<feature type="region of interest" description="Disordered" evidence="3">
    <location>
        <begin position="1"/>
        <end position="22"/>
    </location>
</feature>
<accession>A0ABT5TU43</accession>
<dbReference type="Gene3D" id="2.120.10.80">
    <property type="entry name" value="Kelch-type beta propeller"/>
    <property type="match status" value="3"/>
</dbReference>
<gene>
    <name evidence="5" type="ORF">PU560_03740</name>
</gene>
<evidence type="ECO:0000256" key="2">
    <source>
        <dbReference type="ARBA" id="ARBA00022737"/>
    </source>
</evidence>
<reference evidence="5" key="1">
    <citation type="submission" date="2023-02" db="EMBL/GenBank/DDBJ databases">
        <title>Georgenia sp.10Sc9-8, isolated from a soil sample collected from the Taklamakan desert.</title>
        <authorList>
            <person name="Liu S."/>
        </authorList>
    </citation>
    <scope>NUCLEOTIDE SEQUENCE</scope>
    <source>
        <strain evidence="5">10Sc9-8</strain>
    </source>
</reference>
<protein>
    <submittedName>
        <fullName evidence="5">Kelch repeat-containing protein</fullName>
    </submittedName>
</protein>
<dbReference type="PANTHER" id="PTHR45632:SF17">
    <property type="entry name" value="KELCH-LIKE PROTEIN 31"/>
    <property type="match status" value="1"/>
</dbReference>
<dbReference type="SMART" id="SM00612">
    <property type="entry name" value="Kelch"/>
    <property type="match status" value="6"/>
</dbReference>
<comment type="caution">
    <text evidence="5">The sequence shown here is derived from an EMBL/GenBank/DDBJ whole genome shotgun (WGS) entry which is preliminary data.</text>
</comment>
<dbReference type="EMBL" id="JARACI010000561">
    <property type="protein sequence ID" value="MDD9205579.1"/>
    <property type="molecule type" value="Genomic_DNA"/>
</dbReference>
<keyword evidence="2" id="KW-0677">Repeat</keyword>
<sequence>LNLDGGTTWTARAPMPNPRNHLVGAALDGKAYAIGGQHNENESSGLQSDVHRYDPATDTWTEVADLPVARSHTAVVVRDGSILVLGGTNPGNKASSDVTAYHPEVDVWTALPSLPGARKTPVAALVGDRVYVSTGSHAVSTWEGRFARRWETGPAMPVALGEVAGGVVGTTLYLVGESNNATLALDLSTGTWRQNLPVRPHVGHHHAAEVVDGRLYLIGGLGGGSAGKVQIYDPTTNSWTLGAGMPFAAGSSSTSVIHGRIYAAGGIIGSSTTARSAVYDPASNSWTEIAPMPAGRNHAAAATDGTRMYVAGGRGAGSGDGNVVANGYDDLQVYDPGTNTWRSSRDPGSGLTPLPQARGGTGKAVVHDGELYVFGGETQDGAGANAQRVYHRVDVYDPATDSWRLGTPMPTARHGIFPLLVGNRIVVAGGGTRAGYSASSVVEIYNPTG</sequence>
<dbReference type="InterPro" id="IPR006652">
    <property type="entry name" value="Kelch_1"/>
</dbReference>
<dbReference type="InterPro" id="IPR015915">
    <property type="entry name" value="Kelch-typ_b-propeller"/>
</dbReference>
<dbReference type="Proteomes" id="UP001165561">
    <property type="component" value="Unassembled WGS sequence"/>
</dbReference>
<evidence type="ECO:0000256" key="1">
    <source>
        <dbReference type="ARBA" id="ARBA00022441"/>
    </source>
</evidence>
<proteinExistence type="predicted"/>
<dbReference type="Pfam" id="PF24681">
    <property type="entry name" value="Kelch_KLHDC2_KLHL20_DRC7"/>
    <property type="match status" value="1"/>
</dbReference>
<feature type="compositionally biased region" description="Polar residues" evidence="3">
    <location>
        <begin position="1"/>
        <end position="10"/>
    </location>
</feature>
<name>A0ABT5TU43_9MICO</name>
<dbReference type="Pfam" id="PF24981">
    <property type="entry name" value="Beta-prop_ATRN-LZTR1"/>
    <property type="match status" value="1"/>
</dbReference>
<evidence type="ECO:0000256" key="3">
    <source>
        <dbReference type="SAM" id="MobiDB-lite"/>
    </source>
</evidence>
<feature type="non-terminal residue" evidence="5">
    <location>
        <position position="1"/>
    </location>
</feature>
<dbReference type="SUPFAM" id="SSF117281">
    <property type="entry name" value="Kelch motif"/>
    <property type="match status" value="2"/>
</dbReference>
<evidence type="ECO:0000313" key="6">
    <source>
        <dbReference type="Proteomes" id="UP001165561"/>
    </source>
</evidence>
<dbReference type="InterPro" id="IPR056737">
    <property type="entry name" value="Beta-prop_ATRN-MKLN-like"/>
</dbReference>
<feature type="region of interest" description="Disordered" evidence="3">
    <location>
        <begin position="338"/>
        <end position="361"/>
    </location>
</feature>